<proteinExistence type="predicted"/>
<keyword evidence="4" id="KW-1185">Reference proteome</keyword>
<reference evidence="3" key="1">
    <citation type="journal article" date="2020" name="Stud. Mycol.">
        <title>101 Dothideomycetes genomes: a test case for predicting lifestyles and emergence of pathogens.</title>
        <authorList>
            <person name="Haridas S."/>
            <person name="Albert R."/>
            <person name="Binder M."/>
            <person name="Bloem J."/>
            <person name="Labutti K."/>
            <person name="Salamov A."/>
            <person name="Andreopoulos B."/>
            <person name="Baker S."/>
            <person name="Barry K."/>
            <person name="Bills G."/>
            <person name="Bluhm B."/>
            <person name="Cannon C."/>
            <person name="Castanera R."/>
            <person name="Culley D."/>
            <person name="Daum C."/>
            <person name="Ezra D."/>
            <person name="Gonzalez J."/>
            <person name="Henrissat B."/>
            <person name="Kuo A."/>
            <person name="Liang C."/>
            <person name="Lipzen A."/>
            <person name="Lutzoni F."/>
            <person name="Magnuson J."/>
            <person name="Mondo S."/>
            <person name="Nolan M."/>
            <person name="Ohm R."/>
            <person name="Pangilinan J."/>
            <person name="Park H.-J."/>
            <person name="Ramirez L."/>
            <person name="Alfaro M."/>
            <person name="Sun H."/>
            <person name="Tritt A."/>
            <person name="Yoshinaga Y."/>
            <person name="Zwiers L.-H."/>
            <person name="Turgeon B."/>
            <person name="Goodwin S."/>
            <person name="Spatafora J."/>
            <person name="Crous P."/>
            <person name="Grigoriev I."/>
        </authorList>
    </citation>
    <scope>NUCLEOTIDE SEQUENCE</scope>
    <source>
        <strain evidence="3">ATCC 74209</strain>
    </source>
</reference>
<dbReference type="EMBL" id="ML993900">
    <property type="protein sequence ID" value="KAF2203532.1"/>
    <property type="molecule type" value="Genomic_DNA"/>
</dbReference>
<protein>
    <recommendedName>
        <fullName evidence="5">CXC domain-containing protein</fullName>
    </recommendedName>
</protein>
<feature type="region of interest" description="Disordered" evidence="1">
    <location>
        <begin position="610"/>
        <end position="642"/>
    </location>
</feature>
<dbReference type="AlphaFoldDB" id="A0A9P4JUE0"/>
<feature type="compositionally biased region" description="Basic and acidic residues" evidence="1">
    <location>
        <begin position="610"/>
        <end position="622"/>
    </location>
</feature>
<sequence>MSLAGFLSAAVSFVAIAHAAPPPATYGLPMLSCFLENPDRTARVYPCVVADWYKHHSDKGGKDIVLNPNSDKISLHLSASLRGVDIPGGVTMSVQAPSEVHDIAGQKPGAQDCKECTKLYNSCMTICISGYCRGICGEIFCTEKSCREKCDFKKWCYIDEAPVNEAPAASVEIRNASQEDPAVINDCRKCKDAYTGCVTACQLSSPRVPRLDCVPSCQRSYCKNKDGCPASCPLGFLCSRKIGLETLDASVEKRYIALNGPPASTCSDCEIEYTQCFQQCTDREGKDCKNVCNFAFCRNNFCQKQCDNNKSKHCARPPAQLRETIPLTPLEASVEDEPTMATTTCVKTPTSTVKPISWPKPTLLPTPSCAQCEQSYKECMENCSKAGRNSNCRGLCERQYCKDRFCNIHCNIGEFTELTHCLPTRSQVEDNPKDLPLDLEVRGVAHYEGPEKNCQECNYKVIDCLRECNANAGLDCKTKCDEKFCRDDFCKRNCDLNGKHTCHSAANAQPHVYDIRILLPQPPHLISPHSLKFHTQNRPKTPQTGQYSMPLRLITLPFPPAQMILVKAHGPSNLINLKKPYNLHPQEDCLHESRKAWPIVQDRKMLVKVKKGEDEEGKEGREVNAPMGWHGPDCNSKYGDDDAADAELEKSLNRSDDGYVGDGEADMEYAISELDVMLEFCRSPM</sequence>
<feature type="signal peptide" evidence="2">
    <location>
        <begin position="1"/>
        <end position="19"/>
    </location>
</feature>
<evidence type="ECO:0000256" key="1">
    <source>
        <dbReference type="SAM" id="MobiDB-lite"/>
    </source>
</evidence>
<name>A0A9P4JUE0_9PLEO</name>
<evidence type="ECO:0000256" key="2">
    <source>
        <dbReference type="SAM" id="SignalP"/>
    </source>
</evidence>
<keyword evidence="2" id="KW-0732">Signal</keyword>
<evidence type="ECO:0008006" key="5">
    <source>
        <dbReference type="Google" id="ProtNLM"/>
    </source>
</evidence>
<evidence type="ECO:0000313" key="3">
    <source>
        <dbReference type="EMBL" id="KAF2203532.1"/>
    </source>
</evidence>
<organism evidence="3 4">
    <name type="scientific">Delitschia confertaspora ATCC 74209</name>
    <dbReference type="NCBI Taxonomy" id="1513339"/>
    <lineage>
        <taxon>Eukaryota</taxon>
        <taxon>Fungi</taxon>
        <taxon>Dikarya</taxon>
        <taxon>Ascomycota</taxon>
        <taxon>Pezizomycotina</taxon>
        <taxon>Dothideomycetes</taxon>
        <taxon>Pleosporomycetidae</taxon>
        <taxon>Pleosporales</taxon>
        <taxon>Delitschiaceae</taxon>
        <taxon>Delitschia</taxon>
    </lineage>
</organism>
<dbReference type="Proteomes" id="UP000799536">
    <property type="component" value="Unassembled WGS sequence"/>
</dbReference>
<feature type="chain" id="PRO_5040144012" description="CXC domain-containing protein" evidence="2">
    <location>
        <begin position="20"/>
        <end position="685"/>
    </location>
</feature>
<accession>A0A9P4JUE0</accession>
<comment type="caution">
    <text evidence="3">The sequence shown here is derived from an EMBL/GenBank/DDBJ whole genome shotgun (WGS) entry which is preliminary data.</text>
</comment>
<gene>
    <name evidence="3" type="ORF">GQ43DRAFT_478945</name>
</gene>
<evidence type="ECO:0000313" key="4">
    <source>
        <dbReference type="Proteomes" id="UP000799536"/>
    </source>
</evidence>